<sequence length="169" mass="19373">MLRNFSNHEGESTHQQRSFQRGGDVEKSKSRTSYAFAQIHGLKSGEAGHVIRRDDRHHLALSCVLHTLITPHPTIWIQYTKIHRYGYSEGRGDVRRQHSDVDCLGRSGFNEDHTRSFGPIHPHKHVRIISNLRRSRFQGGPDSLQLDAGSFKPTGHCAILKARVRWHEL</sequence>
<proteinExistence type="predicted"/>
<accession>A0A6A6GGM7</accession>
<dbReference type="AlphaFoldDB" id="A0A6A6GGM7"/>
<dbReference type="EMBL" id="ML992504">
    <property type="protein sequence ID" value="KAF2224865.1"/>
    <property type="molecule type" value="Genomic_DNA"/>
</dbReference>
<evidence type="ECO:0000313" key="2">
    <source>
        <dbReference type="EMBL" id="KAF2224865.1"/>
    </source>
</evidence>
<feature type="region of interest" description="Disordered" evidence="1">
    <location>
        <begin position="1"/>
        <end position="27"/>
    </location>
</feature>
<protein>
    <submittedName>
        <fullName evidence="2">Uncharacterized protein</fullName>
    </submittedName>
</protein>
<evidence type="ECO:0000313" key="3">
    <source>
        <dbReference type="Proteomes" id="UP000799538"/>
    </source>
</evidence>
<reference evidence="3" key="1">
    <citation type="journal article" date="2020" name="Stud. Mycol.">
        <title>101 Dothideomycetes genomes: A test case for predicting lifestyles and emergence of pathogens.</title>
        <authorList>
            <person name="Haridas S."/>
            <person name="Albert R."/>
            <person name="Binder M."/>
            <person name="Bloem J."/>
            <person name="LaButti K."/>
            <person name="Salamov A."/>
            <person name="Andreopoulos B."/>
            <person name="Baker S."/>
            <person name="Barry K."/>
            <person name="Bills G."/>
            <person name="Bluhm B."/>
            <person name="Cannon C."/>
            <person name="Castanera R."/>
            <person name="Culley D."/>
            <person name="Daum C."/>
            <person name="Ezra D."/>
            <person name="Gonzalez J."/>
            <person name="Henrissat B."/>
            <person name="Kuo A."/>
            <person name="Liang C."/>
            <person name="Lipzen A."/>
            <person name="Lutzoni F."/>
            <person name="Magnuson J."/>
            <person name="Mondo S."/>
            <person name="Nolan M."/>
            <person name="Ohm R."/>
            <person name="Pangilinan J."/>
            <person name="Park H.-J."/>
            <person name="Ramirez L."/>
            <person name="Alfaro M."/>
            <person name="Sun H."/>
            <person name="Tritt A."/>
            <person name="Yoshinaga Y."/>
            <person name="Zwiers L.-H."/>
            <person name="Turgeon B."/>
            <person name="Goodwin S."/>
            <person name="Spatafora J."/>
            <person name="Crous P."/>
            <person name="Grigoriev I."/>
        </authorList>
    </citation>
    <scope>NUCLEOTIDE SEQUENCE [LARGE SCALE GENOMIC DNA]</scope>
    <source>
        <strain evidence="3">CECT 20119</strain>
    </source>
</reference>
<evidence type="ECO:0000256" key="1">
    <source>
        <dbReference type="SAM" id="MobiDB-lite"/>
    </source>
</evidence>
<keyword evidence="3" id="KW-1185">Reference proteome</keyword>
<dbReference type="Proteomes" id="UP000799538">
    <property type="component" value="Unassembled WGS sequence"/>
</dbReference>
<feature type="compositionally biased region" description="Basic and acidic residues" evidence="1">
    <location>
        <begin position="1"/>
        <end position="14"/>
    </location>
</feature>
<gene>
    <name evidence="2" type="ORF">BDZ85DRAFT_85189</name>
</gene>
<organism evidence="2 3">
    <name type="scientific">Elsinoe ampelina</name>
    <dbReference type="NCBI Taxonomy" id="302913"/>
    <lineage>
        <taxon>Eukaryota</taxon>
        <taxon>Fungi</taxon>
        <taxon>Dikarya</taxon>
        <taxon>Ascomycota</taxon>
        <taxon>Pezizomycotina</taxon>
        <taxon>Dothideomycetes</taxon>
        <taxon>Dothideomycetidae</taxon>
        <taxon>Myriangiales</taxon>
        <taxon>Elsinoaceae</taxon>
        <taxon>Elsinoe</taxon>
    </lineage>
</organism>
<name>A0A6A6GGM7_9PEZI</name>